<protein>
    <submittedName>
        <fullName evidence="2">Transcriptional regulator</fullName>
    </submittedName>
</protein>
<dbReference type="AlphaFoldDB" id="A0A853EMV4"/>
<evidence type="ECO:0000313" key="2">
    <source>
        <dbReference type="EMBL" id="NYS70255.1"/>
    </source>
</evidence>
<name>A0A853EMV4_9ACTO</name>
<gene>
    <name evidence="2" type="ORF">HZZ05_12195</name>
</gene>
<evidence type="ECO:0000256" key="1">
    <source>
        <dbReference type="SAM" id="MobiDB-lite"/>
    </source>
</evidence>
<dbReference type="RefSeq" id="WP_179901488.1">
    <property type="nucleotide sequence ID" value="NZ_JACBXV010000246.1"/>
</dbReference>
<evidence type="ECO:0000313" key="3">
    <source>
        <dbReference type="Proteomes" id="UP000572528"/>
    </source>
</evidence>
<feature type="region of interest" description="Disordered" evidence="1">
    <location>
        <begin position="1"/>
        <end position="56"/>
    </location>
</feature>
<organism evidence="2 3">
    <name type="scientific">Actinomyces bowdenii</name>
    <dbReference type="NCBI Taxonomy" id="131109"/>
    <lineage>
        <taxon>Bacteria</taxon>
        <taxon>Bacillati</taxon>
        <taxon>Actinomycetota</taxon>
        <taxon>Actinomycetes</taxon>
        <taxon>Actinomycetales</taxon>
        <taxon>Actinomycetaceae</taxon>
        <taxon>Actinomyces</taxon>
    </lineage>
</organism>
<feature type="compositionally biased region" description="Basic and acidic residues" evidence="1">
    <location>
        <begin position="1"/>
        <end position="10"/>
    </location>
</feature>
<comment type="caution">
    <text evidence="2">The sequence shown here is derived from an EMBL/GenBank/DDBJ whole genome shotgun (WGS) entry which is preliminary data.</text>
</comment>
<sequence length="56" mass="6162">MALSQRDRQRVAQGLEPEDLARADYDSDALTTARGSERGAGVNDARLLAEVPPHWQ</sequence>
<proteinExistence type="predicted"/>
<dbReference type="EMBL" id="JACBXV010000246">
    <property type="protein sequence ID" value="NYS70255.1"/>
    <property type="molecule type" value="Genomic_DNA"/>
</dbReference>
<reference evidence="2 3" key="1">
    <citation type="submission" date="2020-07" db="EMBL/GenBank/DDBJ databases">
        <title>MOT database genomes.</title>
        <authorList>
            <person name="Joseph S."/>
            <person name="Aduse-Opoku J."/>
            <person name="Hashim A."/>
            <person name="Wade W."/>
            <person name="Curtis M."/>
        </authorList>
    </citation>
    <scope>NUCLEOTIDE SEQUENCE [LARGE SCALE GENOMIC DNA]</scope>
    <source>
        <strain evidence="2 3">WMus004</strain>
    </source>
</reference>
<accession>A0A853EMV4</accession>
<dbReference type="Proteomes" id="UP000572528">
    <property type="component" value="Unassembled WGS sequence"/>
</dbReference>